<proteinExistence type="inferred from homology"/>
<dbReference type="InterPro" id="IPR015867">
    <property type="entry name" value="N-reg_PII/ATP_PRibTrfase_C"/>
</dbReference>
<evidence type="ECO:0000256" key="1">
    <source>
        <dbReference type="RuleBase" id="RU003936"/>
    </source>
</evidence>
<reference evidence="3" key="1">
    <citation type="journal article" date="2019" name="Int. J. Syst. Evol. Microbiol.">
        <title>The Global Catalogue of Microorganisms (GCM) 10K type strain sequencing project: providing services to taxonomists for standard genome sequencing and annotation.</title>
        <authorList>
            <consortium name="The Broad Institute Genomics Platform"/>
            <consortium name="The Broad Institute Genome Sequencing Center for Infectious Disease"/>
            <person name="Wu L."/>
            <person name="Ma J."/>
        </authorList>
    </citation>
    <scope>NUCLEOTIDE SEQUENCE [LARGE SCALE GENOMIC DNA]</scope>
    <source>
        <strain evidence="3">KCTC 52640</strain>
    </source>
</reference>
<comment type="caution">
    <text evidence="2">The sequence shown here is derived from an EMBL/GenBank/DDBJ whole genome shotgun (WGS) entry which is preliminary data.</text>
</comment>
<dbReference type="EMBL" id="JBHRSS010000004">
    <property type="protein sequence ID" value="MFC3104315.1"/>
    <property type="molecule type" value="Genomic_DNA"/>
</dbReference>
<evidence type="ECO:0000313" key="2">
    <source>
        <dbReference type="EMBL" id="MFC3104315.1"/>
    </source>
</evidence>
<dbReference type="SUPFAM" id="SSF54913">
    <property type="entry name" value="GlnB-like"/>
    <property type="match status" value="1"/>
</dbReference>
<sequence>MKEIKAYVREHMLDKVIDALAAIPGMPGIAVVHLREYGHATEEGGLVRIDMAKLEIDVGDALADRVVETIVSHARTGSGHPGDGRVFVSDLGRAVRIADGGHDSDMGAP</sequence>
<gene>
    <name evidence="2" type="ORF">ACFOSU_10490</name>
</gene>
<name>A0ABV7ENK8_9GAMM</name>
<dbReference type="Pfam" id="PF00543">
    <property type="entry name" value="P-II"/>
    <property type="match status" value="1"/>
</dbReference>
<dbReference type="InterPro" id="IPR011322">
    <property type="entry name" value="N-reg_PII-like_a/b"/>
</dbReference>
<dbReference type="Gene3D" id="3.30.70.120">
    <property type="match status" value="1"/>
</dbReference>
<dbReference type="InterPro" id="IPR002187">
    <property type="entry name" value="N-reg_PII"/>
</dbReference>
<dbReference type="PROSITE" id="PS51343">
    <property type="entry name" value="PII_GLNB_DOM"/>
    <property type="match status" value="1"/>
</dbReference>
<accession>A0ABV7ENK8</accession>
<dbReference type="PRINTS" id="PR00340">
    <property type="entry name" value="PIIGLNB"/>
</dbReference>
<protein>
    <submittedName>
        <fullName evidence="2">P-II family nitrogen regulator</fullName>
    </submittedName>
</protein>
<organism evidence="2 3">
    <name type="scientific">Salinisphaera aquimarina</name>
    <dbReference type="NCBI Taxonomy" id="2094031"/>
    <lineage>
        <taxon>Bacteria</taxon>
        <taxon>Pseudomonadati</taxon>
        <taxon>Pseudomonadota</taxon>
        <taxon>Gammaproteobacteria</taxon>
        <taxon>Salinisphaerales</taxon>
        <taxon>Salinisphaeraceae</taxon>
        <taxon>Salinisphaera</taxon>
    </lineage>
</organism>
<dbReference type="RefSeq" id="WP_380689305.1">
    <property type="nucleotide sequence ID" value="NZ_JBHRSS010000004.1"/>
</dbReference>
<comment type="similarity">
    <text evidence="1">Belongs to the P(II) protein family.</text>
</comment>
<dbReference type="InterPro" id="IPR017918">
    <property type="entry name" value="N-reg_PII_CS"/>
</dbReference>
<dbReference type="SMART" id="SM00938">
    <property type="entry name" value="P-II"/>
    <property type="match status" value="1"/>
</dbReference>
<dbReference type="PROSITE" id="PS00638">
    <property type="entry name" value="PII_GLNB_CTER"/>
    <property type="match status" value="1"/>
</dbReference>
<keyword evidence="3" id="KW-1185">Reference proteome</keyword>
<dbReference type="Proteomes" id="UP001595462">
    <property type="component" value="Unassembled WGS sequence"/>
</dbReference>
<evidence type="ECO:0000313" key="3">
    <source>
        <dbReference type="Proteomes" id="UP001595462"/>
    </source>
</evidence>